<gene>
    <name evidence="1" type="ORF">PCASD_24285</name>
</gene>
<sequence>MDEDKPNHLLLSKIVDCLDRIERQSIIAATTPQPTWALIAIKNNHNKKTSASNAQQAPLITTNREINEFKKASVVICTPPGFAALGSMPATEITTKINHALASINATVD</sequence>
<protein>
    <submittedName>
        <fullName evidence="1">Uncharacterized protein</fullName>
    </submittedName>
</protein>
<evidence type="ECO:0000313" key="2">
    <source>
        <dbReference type="Proteomes" id="UP000235392"/>
    </source>
</evidence>
<accession>A0A2N5TKG0</accession>
<organism evidence="1 2">
    <name type="scientific">Puccinia coronata f. sp. avenae</name>
    <dbReference type="NCBI Taxonomy" id="200324"/>
    <lineage>
        <taxon>Eukaryota</taxon>
        <taxon>Fungi</taxon>
        <taxon>Dikarya</taxon>
        <taxon>Basidiomycota</taxon>
        <taxon>Pucciniomycotina</taxon>
        <taxon>Pucciniomycetes</taxon>
        <taxon>Pucciniales</taxon>
        <taxon>Pucciniaceae</taxon>
        <taxon>Puccinia</taxon>
    </lineage>
</organism>
<comment type="caution">
    <text evidence="1">The sequence shown here is derived from an EMBL/GenBank/DDBJ whole genome shotgun (WGS) entry which is preliminary data.</text>
</comment>
<proteinExistence type="predicted"/>
<reference evidence="1 2" key="1">
    <citation type="submission" date="2017-11" db="EMBL/GenBank/DDBJ databases">
        <title>De novo assembly and phasing of dikaryotic genomes from two isolates of Puccinia coronata f. sp. avenae, the causal agent of oat crown rust.</title>
        <authorList>
            <person name="Miller M.E."/>
            <person name="Zhang Y."/>
            <person name="Omidvar V."/>
            <person name="Sperschneider J."/>
            <person name="Schwessinger B."/>
            <person name="Raley C."/>
            <person name="Palmer J.M."/>
            <person name="Garnica D."/>
            <person name="Upadhyaya N."/>
            <person name="Rathjen J."/>
            <person name="Taylor J.M."/>
            <person name="Park R.F."/>
            <person name="Dodds P.N."/>
            <person name="Hirsch C.D."/>
            <person name="Kianian S.F."/>
            <person name="Figueroa M."/>
        </authorList>
    </citation>
    <scope>NUCLEOTIDE SEQUENCE [LARGE SCALE GENOMIC DNA]</scope>
    <source>
        <strain evidence="1">12SD80</strain>
    </source>
</reference>
<name>A0A2N5TKG0_9BASI</name>
<dbReference type="Proteomes" id="UP000235392">
    <property type="component" value="Unassembled WGS sequence"/>
</dbReference>
<dbReference type="EMBL" id="PGCI01000500">
    <property type="protein sequence ID" value="PLW25888.1"/>
    <property type="molecule type" value="Genomic_DNA"/>
</dbReference>
<dbReference type="AlphaFoldDB" id="A0A2N5TKG0"/>
<evidence type="ECO:0000313" key="1">
    <source>
        <dbReference type="EMBL" id="PLW25888.1"/>
    </source>
</evidence>